<accession>A0A2P2PMA6</accession>
<sequence length="22" mass="2598">MYCYAANIFMMLSFDYSSYCSS</sequence>
<protein>
    <submittedName>
        <fullName evidence="1">Uncharacterized protein</fullName>
    </submittedName>
</protein>
<dbReference type="AlphaFoldDB" id="A0A2P2PMA6"/>
<proteinExistence type="predicted"/>
<organism evidence="1">
    <name type="scientific">Rhizophora mucronata</name>
    <name type="common">Asiatic mangrove</name>
    <dbReference type="NCBI Taxonomy" id="61149"/>
    <lineage>
        <taxon>Eukaryota</taxon>
        <taxon>Viridiplantae</taxon>
        <taxon>Streptophyta</taxon>
        <taxon>Embryophyta</taxon>
        <taxon>Tracheophyta</taxon>
        <taxon>Spermatophyta</taxon>
        <taxon>Magnoliopsida</taxon>
        <taxon>eudicotyledons</taxon>
        <taxon>Gunneridae</taxon>
        <taxon>Pentapetalae</taxon>
        <taxon>rosids</taxon>
        <taxon>fabids</taxon>
        <taxon>Malpighiales</taxon>
        <taxon>Rhizophoraceae</taxon>
        <taxon>Rhizophora</taxon>
    </lineage>
</organism>
<reference evidence="1" key="1">
    <citation type="submission" date="2018-02" db="EMBL/GenBank/DDBJ databases">
        <title>Rhizophora mucronata_Transcriptome.</title>
        <authorList>
            <person name="Meera S.P."/>
            <person name="Sreeshan A."/>
            <person name="Augustine A."/>
        </authorList>
    </citation>
    <scope>NUCLEOTIDE SEQUENCE</scope>
    <source>
        <tissue evidence="1">Leaf</tissue>
    </source>
</reference>
<evidence type="ECO:0000313" key="1">
    <source>
        <dbReference type="EMBL" id="MBX55872.1"/>
    </source>
</evidence>
<dbReference type="EMBL" id="GGEC01075388">
    <property type="protein sequence ID" value="MBX55872.1"/>
    <property type="molecule type" value="Transcribed_RNA"/>
</dbReference>
<name>A0A2P2PMA6_RHIMU</name>